<evidence type="ECO:0000256" key="1">
    <source>
        <dbReference type="SAM" id="MobiDB-lite"/>
    </source>
</evidence>
<organism evidence="2 3">
    <name type="scientific">Strigomonas culicis</name>
    <dbReference type="NCBI Taxonomy" id="28005"/>
    <lineage>
        <taxon>Eukaryota</taxon>
        <taxon>Discoba</taxon>
        <taxon>Euglenozoa</taxon>
        <taxon>Kinetoplastea</taxon>
        <taxon>Metakinetoplastina</taxon>
        <taxon>Trypanosomatida</taxon>
        <taxon>Trypanosomatidae</taxon>
        <taxon>Strigomonadinae</taxon>
        <taxon>Strigomonas</taxon>
    </lineage>
</organism>
<gene>
    <name evidence="2" type="ORF">STCU_11890</name>
</gene>
<keyword evidence="3" id="KW-1185">Reference proteome</keyword>
<sequence length="414" mass="46585">MPQNAFTPSDAKPIEENEAGTTTNPTYEFNFADAIDAFTAPPPPQPDKKRSATGQLSFNVKRQGDYTADQWENRLRKVSKCSSIGELLRYFIGTEMLPTKTAMQPSELDAFVQERLLLTSSKVAPLWRCTFTLPVTEGNRYILSGDASDDRKDRYVTQTKAYPKKLKCKQIAFFRAAMTLYPDETAYYCTLNRSDCHLAQEAMESLFDFTNSADPLTCQVTAAFGEELNLKVKWALEQMFPSLDALLPDKYEVEVRYGTHVYRHVSDDSVVSAFVGAMLKAEEAKGYTNYMEAMWLEFVKLKPPVRSCGQDILLYLFNHFFGVKNGKESAHLLEDTQEGTTWRTTVKLHYSLAHPELSVTVATATGATKKAAQDAALRQAGARNFREVFVQIAQADPKKVNKVAIQYAKEIVDM</sequence>
<dbReference type="EMBL" id="ATMH01011917">
    <property type="protein sequence ID" value="EPY15610.1"/>
    <property type="molecule type" value="Genomic_DNA"/>
</dbReference>
<dbReference type="AlphaFoldDB" id="S9UYM8"/>
<protein>
    <submittedName>
        <fullName evidence="2">Uncharacterized protein</fullName>
    </submittedName>
</protein>
<accession>S9UYM8</accession>
<evidence type="ECO:0000313" key="3">
    <source>
        <dbReference type="Proteomes" id="UP000015354"/>
    </source>
</evidence>
<name>S9UYM8_9TRYP</name>
<reference evidence="2 3" key="1">
    <citation type="journal article" date="2013" name="PLoS ONE">
        <title>Predicting the Proteins of Angomonas deanei, Strigomonas culicis and Their Respective Endosymbionts Reveals New Aspects of the Trypanosomatidae Family.</title>
        <authorList>
            <person name="Motta M.C."/>
            <person name="Martins A.C."/>
            <person name="de Souza S.S."/>
            <person name="Catta-Preta C.M."/>
            <person name="Silva R."/>
            <person name="Klein C.C."/>
            <person name="de Almeida L.G."/>
            <person name="de Lima Cunha O."/>
            <person name="Ciapina L.P."/>
            <person name="Brocchi M."/>
            <person name="Colabardini A.C."/>
            <person name="de Araujo Lima B."/>
            <person name="Machado C.R."/>
            <person name="de Almeida Soares C.M."/>
            <person name="Probst C.M."/>
            <person name="de Menezes C.B."/>
            <person name="Thompson C.E."/>
            <person name="Bartholomeu D.C."/>
            <person name="Gradia D.F."/>
            <person name="Pavoni D.P."/>
            <person name="Grisard E.C."/>
            <person name="Fantinatti-Garboggini F."/>
            <person name="Marchini F.K."/>
            <person name="Rodrigues-Luiz G.F."/>
            <person name="Wagner G."/>
            <person name="Goldman G.H."/>
            <person name="Fietto J.L."/>
            <person name="Elias M.C."/>
            <person name="Goldman M.H."/>
            <person name="Sagot M.F."/>
            <person name="Pereira M."/>
            <person name="Stoco P.H."/>
            <person name="de Mendonca-Neto R.P."/>
            <person name="Teixeira S.M."/>
            <person name="Maciel T.E."/>
            <person name="de Oliveira Mendes T.A."/>
            <person name="Urmenyi T.P."/>
            <person name="de Souza W."/>
            <person name="Schenkman S."/>
            <person name="de Vasconcelos A.T."/>
        </authorList>
    </citation>
    <scope>NUCLEOTIDE SEQUENCE [LARGE SCALE GENOMIC DNA]</scope>
</reference>
<evidence type="ECO:0000313" key="2">
    <source>
        <dbReference type="EMBL" id="EPY15610.1"/>
    </source>
</evidence>
<dbReference type="Proteomes" id="UP000015354">
    <property type="component" value="Unassembled WGS sequence"/>
</dbReference>
<feature type="region of interest" description="Disordered" evidence="1">
    <location>
        <begin position="1"/>
        <end position="58"/>
    </location>
</feature>
<proteinExistence type="predicted"/>
<comment type="caution">
    <text evidence="2">The sequence shown here is derived from an EMBL/GenBank/DDBJ whole genome shotgun (WGS) entry which is preliminary data.</text>
</comment>